<proteinExistence type="predicted"/>
<dbReference type="OrthoDB" id="10409452at2759"/>
<evidence type="ECO:0000256" key="1">
    <source>
        <dbReference type="SAM" id="MobiDB-lite"/>
    </source>
</evidence>
<dbReference type="Proteomes" id="UP000016922">
    <property type="component" value="Unassembled WGS sequence"/>
</dbReference>
<dbReference type="KEGG" id="glz:GLAREA_02459"/>
<dbReference type="HOGENOM" id="CLU_660650_0_0_1"/>
<dbReference type="EMBL" id="KE145370">
    <property type="protein sequence ID" value="EPE26546.1"/>
    <property type="molecule type" value="Genomic_DNA"/>
</dbReference>
<protein>
    <submittedName>
        <fullName evidence="2">Uncharacterized protein</fullName>
    </submittedName>
</protein>
<gene>
    <name evidence="2" type="ORF">GLAREA_02459</name>
</gene>
<dbReference type="RefSeq" id="XP_008085736.1">
    <property type="nucleotide sequence ID" value="XM_008087545.1"/>
</dbReference>
<reference evidence="2 3" key="1">
    <citation type="journal article" date="2013" name="BMC Genomics">
        <title>Genomics-driven discovery of the pneumocandin biosynthetic gene cluster in the fungus Glarea lozoyensis.</title>
        <authorList>
            <person name="Chen L."/>
            <person name="Yue Q."/>
            <person name="Zhang X."/>
            <person name="Xiang M."/>
            <person name="Wang C."/>
            <person name="Li S."/>
            <person name="Che Y."/>
            <person name="Ortiz-Lopez F.J."/>
            <person name="Bills G.F."/>
            <person name="Liu X."/>
            <person name="An Z."/>
        </authorList>
    </citation>
    <scope>NUCLEOTIDE SEQUENCE [LARGE SCALE GENOMIC DNA]</scope>
    <source>
        <strain evidence="3">ATCC 20868 / MF5171</strain>
    </source>
</reference>
<evidence type="ECO:0000313" key="3">
    <source>
        <dbReference type="Proteomes" id="UP000016922"/>
    </source>
</evidence>
<feature type="region of interest" description="Disordered" evidence="1">
    <location>
        <begin position="57"/>
        <end position="84"/>
    </location>
</feature>
<dbReference type="GeneID" id="19461516"/>
<feature type="region of interest" description="Disordered" evidence="1">
    <location>
        <begin position="101"/>
        <end position="120"/>
    </location>
</feature>
<evidence type="ECO:0000313" key="2">
    <source>
        <dbReference type="EMBL" id="EPE26546.1"/>
    </source>
</evidence>
<keyword evidence="3" id="KW-1185">Reference proteome</keyword>
<name>S3D398_GLAL2</name>
<feature type="compositionally biased region" description="Polar residues" evidence="1">
    <location>
        <begin position="65"/>
        <end position="84"/>
    </location>
</feature>
<dbReference type="AlphaFoldDB" id="S3D398"/>
<sequence>MQTNLKRKVDSDTSKICVLKVRSIDTSTSKKRCPTPKSLGNYDKKWSNQESELFPDNGRFLMTGSDGTRSSSDLTRRASTSEFNNGSSYCQQYASALENPSTTRFDPRLEDNNTTNYQRPSNIRFSGCEEDRVQRLFVSLHDSLFEFETVVREDINKAQQKGNDHPSPDNVKEQQSELVAAIQRIMLQDELPTSSALEDLLKVTWTDSQSVENQLQGISLSLLHASLVSSYVFHFVQNRDVFNKQPCVAAMKVGFEVCRRLADDRYYGHGYEALREFQLELLHNKVWKEELFEASREKFSRDLLKFIEPLTKIFRVTECPLAELRGTIVDSALELWSYLQCLRGNLELIIPSRGDIFNPKEHDVVDAYSSRMEPWKATNKKVFLVRSPGLRWWPEISGCGKPVVALVLKARVIFDL</sequence>
<accession>S3D398</accession>
<organism evidence="2 3">
    <name type="scientific">Glarea lozoyensis (strain ATCC 20868 / MF5171)</name>
    <dbReference type="NCBI Taxonomy" id="1116229"/>
    <lineage>
        <taxon>Eukaryota</taxon>
        <taxon>Fungi</taxon>
        <taxon>Dikarya</taxon>
        <taxon>Ascomycota</taxon>
        <taxon>Pezizomycotina</taxon>
        <taxon>Leotiomycetes</taxon>
        <taxon>Helotiales</taxon>
        <taxon>Helotiaceae</taxon>
        <taxon>Glarea</taxon>
    </lineage>
</organism>